<dbReference type="AlphaFoldDB" id="A0A1G8PPL3"/>
<evidence type="ECO:0000259" key="9">
    <source>
        <dbReference type="Pfam" id="PF02706"/>
    </source>
</evidence>
<accession>A0A1G8PPL3</accession>
<evidence type="ECO:0000256" key="6">
    <source>
        <dbReference type="ARBA" id="ARBA00023136"/>
    </source>
</evidence>
<evidence type="ECO:0000313" key="12">
    <source>
        <dbReference type="Proteomes" id="UP000199017"/>
    </source>
</evidence>
<dbReference type="OrthoDB" id="2360475at2"/>
<gene>
    <name evidence="11" type="ORF">SAMN05216352_11565</name>
</gene>
<feature type="region of interest" description="Disordered" evidence="7">
    <location>
        <begin position="230"/>
        <end position="251"/>
    </location>
</feature>
<feature type="domain" description="Tyrosine-protein kinase G-rich" evidence="10">
    <location>
        <begin position="150"/>
        <end position="197"/>
    </location>
</feature>
<keyword evidence="3" id="KW-1003">Cell membrane</keyword>
<name>A0A1G8PPL3_9BACI</name>
<dbReference type="STRING" id="930129.SAMN05216352_11565"/>
<dbReference type="Pfam" id="PF02706">
    <property type="entry name" value="Wzz"/>
    <property type="match status" value="1"/>
</dbReference>
<dbReference type="RefSeq" id="WP_091587458.1">
    <property type="nucleotide sequence ID" value="NZ_FNDU01000015.1"/>
</dbReference>
<comment type="similarity">
    <text evidence="2">Belongs to the CpsC/CapA family.</text>
</comment>
<feature type="transmembrane region" description="Helical" evidence="8">
    <location>
        <begin position="18"/>
        <end position="40"/>
    </location>
</feature>
<proteinExistence type="inferred from homology"/>
<evidence type="ECO:0000256" key="1">
    <source>
        <dbReference type="ARBA" id="ARBA00004651"/>
    </source>
</evidence>
<dbReference type="Pfam" id="PF13807">
    <property type="entry name" value="GNVR"/>
    <property type="match status" value="1"/>
</dbReference>
<dbReference type="GO" id="GO:0005886">
    <property type="term" value="C:plasma membrane"/>
    <property type="evidence" value="ECO:0007669"/>
    <property type="project" value="UniProtKB-SubCell"/>
</dbReference>
<keyword evidence="4 8" id="KW-0812">Transmembrane</keyword>
<evidence type="ECO:0000256" key="3">
    <source>
        <dbReference type="ARBA" id="ARBA00022475"/>
    </source>
</evidence>
<dbReference type="GO" id="GO:0004713">
    <property type="term" value="F:protein tyrosine kinase activity"/>
    <property type="evidence" value="ECO:0007669"/>
    <property type="project" value="TreeGrafter"/>
</dbReference>
<reference evidence="11 12" key="1">
    <citation type="submission" date="2016-10" db="EMBL/GenBank/DDBJ databases">
        <authorList>
            <person name="de Groot N.N."/>
        </authorList>
    </citation>
    <scope>NUCLEOTIDE SEQUENCE [LARGE SCALE GENOMIC DNA]</scope>
    <source>
        <strain evidence="12">P4B,CCM 7963,CECT 7998,DSM 25260,IBRC-M 10614,KCTC 13821</strain>
    </source>
</reference>
<dbReference type="PANTHER" id="PTHR32309:SF13">
    <property type="entry name" value="FERRIC ENTEROBACTIN TRANSPORT PROTEIN FEPE"/>
    <property type="match status" value="1"/>
</dbReference>
<evidence type="ECO:0000256" key="4">
    <source>
        <dbReference type="ARBA" id="ARBA00022692"/>
    </source>
</evidence>
<protein>
    <submittedName>
        <fullName evidence="11">Capsular polysaccharide biosynthesis protein</fullName>
    </submittedName>
</protein>
<dbReference type="InterPro" id="IPR032807">
    <property type="entry name" value="GNVR"/>
</dbReference>
<evidence type="ECO:0000256" key="5">
    <source>
        <dbReference type="ARBA" id="ARBA00022989"/>
    </source>
</evidence>
<dbReference type="InterPro" id="IPR050445">
    <property type="entry name" value="Bact_polysacc_biosynth/exp"/>
</dbReference>
<sequence length="251" mass="27109">MEETISLKEILDVLKKRMLLIISITIGAVFVSAMVTFFLLTPTYESSSQFIVNQSDTQEPNGIYEGNDIQTNVELINTYNVIIKSPAILSEVIEEHGFNLTPEKLAKKIQVSNEENSQVVTVTVTDENPHVAADMANATVETFQAEIPSLMNVDNVNILSPAAVAADVSPVSPQPALNIAIAFVVGLMAGVGLAFLLEFLDNTIKTEDDIEHSLGLPVMGSISTIKESDVPARGRVPKAQVSEVRRKSVGS</sequence>
<keyword evidence="12" id="KW-1185">Reference proteome</keyword>
<organism evidence="11 12">
    <name type="scientific">Alteribacillus bidgolensis</name>
    <dbReference type="NCBI Taxonomy" id="930129"/>
    <lineage>
        <taxon>Bacteria</taxon>
        <taxon>Bacillati</taxon>
        <taxon>Bacillota</taxon>
        <taxon>Bacilli</taxon>
        <taxon>Bacillales</taxon>
        <taxon>Bacillaceae</taxon>
        <taxon>Alteribacillus</taxon>
    </lineage>
</organism>
<dbReference type="PANTHER" id="PTHR32309">
    <property type="entry name" value="TYROSINE-PROTEIN KINASE"/>
    <property type="match status" value="1"/>
</dbReference>
<keyword evidence="6 8" id="KW-0472">Membrane</keyword>
<comment type="subcellular location">
    <subcellularLocation>
        <location evidence="1">Cell membrane</location>
        <topology evidence="1">Multi-pass membrane protein</topology>
    </subcellularLocation>
</comment>
<evidence type="ECO:0000313" key="11">
    <source>
        <dbReference type="EMBL" id="SDI94479.1"/>
    </source>
</evidence>
<feature type="transmembrane region" description="Helical" evidence="8">
    <location>
        <begin position="176"/>
        <end position="197"/>
    </location>
</feature>
<dbReference type="Proteomes" id="UP000199017">
    <property type="component" value="Unassembled WGS sequence"/>
</dbReference>
<feature type="domain" description="Polysaccharide chain length determinant N-terminal" evidence="9">
    <location>
        <begin position="3"/>
        <end position="95"/>
    </location>
</feature>
<evidence type="ECO:0000256" key="7">
    <source>
        <dbReference type="SAM" id="MobiDB-lite"/>
    </source>
</evidence>
<evidence type="ECO:0000256" key="2">
    <source>
        <dbReference type="ARBA" id="ARBA00006683"/>
    </source>
</evidence>
<evidence type="ECO:0000256" key="8">
    <source>
        <dbReference type="SAM" id="Phobius"/>
    </source>
</evidence>
<dbReference type="InterPro" id="IPR003856">
    <property type="entry name" value="LPS_length_determ_N"/>
</dbReference>
<keyword evidence="5 8" id="KW-1133">Transmembrane helix</keyword>
<dbReference type="EMBL" id="FNDU01000015">
    <property type="protein sequence ID" value="SDI94479.1"/>
    <property type="molecule type" value="Genomic_DNA"/>
</dbReference>
<evidence type="ECO:0000259" key="10">
    <source>
        <dbReference type="Pfam" id="PF13807"/>
    </source>
</evidence>